<feature type="domain" description="AB hydrolase-1" evidence="1">
    <location>
        <begin position="31"/>
        <end position="254"/>
    </location>
</feature>
<dbReference type="PANTHER" id="PTHR43798">
    <property type="entry name" value="MONOACYLGLYCEROL LIPASE"/>
    <property type="match status" value="1"/>
</dbReference>
<organism evidence="2 3">
    <name type="scientific">Bordetella genomosp. 13</name>
    <dbReference type="NCBI Taxonomy" id="463040"/>
    <lineage>
        <taxon>Bacteria</taxon>
        <taxon>Pseudomonadati</taxon>
        <taxon>Pseudomonadota</taxon>
        <taxon>Betaproteobacteria</taxon>
        <taxon>Burkholderiales</taxon>
        <taxon>Alcaligenaceae</taxon>
        <taxon>Bordetella</taxon>
    </lineage>
</organism>
<keyword evidence="3" id="KW-1185">Reference proteome</keyword>
<proteinExistence type="predicted"/>
<dbReference type="KEGG" id="bgm:CAL15_12495"/>
<dbReference type="InterPro" id="IPR000073">
    <property type="entry name" value="AB_hydrolase_1"/>
</dbReference>
<gene>
    <name evidence="2" type="ORF">CAL15_12495</name>
</gene>
<evidence type="ECO:0000259" key="1">
    <source>
        <dbReference type="Pfam" id="PF00561"/>
    </source>
</evidence>
<dbReference type="OrthoDB" id="9808398at2"/>
<dbReference type="STRING" id="463040.CAL15_12495"/>
<reference evidence="2 3" key="1">
    <citation type="submission" date="2017-05" db="EMBL/GenBank/DDBJ databases">
        <title>Complete and WGS of Bordetella genogroups.</title>
        <authorList>
            <person name="Spilker T."/>
            <person name="LiPuma J."/>
        </authorList>
    </citation>
    <scope>NUCLEOTIDE SEQUENCE [LARGE SCALE GENOMIC DNA]</scope>
    <source>
        <strain evidence="2 3">AU7206</strain>
    </source>
</reference>
<evidence type="ECO:0000313" key="2">
    <source>
        <dbReference type="EMBL" id="ARP95123.1"/>
    </source>
</evidence>
<dbReference type="AlphaFoldDB" id="A0A1W6ZCL0"/>
<keyword evidence="2" id="KW-0378">Hydrolase</keyword>
<dbReference type="InterPro" id="IPR050266">
    <property type="entry name" value="AB_hydrolase_sf"/>
</dbReference>
<dbReference type="SUPFAM" id="SSF53474">
    <property type="entry name" value="alpha/beta-Hydrolases"/>
    <property type="match status" value="1"/>
</dbReference>
<dbReference type="GO" id="GO:0016020">
    <property type="term" value="C:membrane"/>
    <property type="evidence" value="ECO:0007669"/>
    <property type="project" value="TreeGrafter"/>
</dbReference>
<dbReference type="Gene3D" id="3.40.50.1820">
    <property type="entry name" value="alpha/beta hydrolase"/>
    <property type="match status" value="1"/>
</dbReference>
<dbReference type="EMBL" id="CP021111">
    <property type="protein sequence ID" value="ARP95123.1"/>
    <property type="molecule type" value="Genomic_DNA"/>
</dbReference>
<dbReference type="Pfam" id="PF00561">
    <property type="entry name" value="Abhydrolase_1"/>
    <property type="match status" value="1"/>
</dbReference>
<accession>A0A1W6ZCL0</accession>
<name>A0A1W6ZCL0_9BORD</name>
<evidence type="ECO:0000313" key="3">
    <source>
        <dbReference type="Proteomes" id="UP000194161"/>
    </source>
</evidence>
<protein>
    <submittedName>
        <fullName evidence="2">Alpha/beta hydrolase</fullName>
    </submittedName>
</protein>
<dbReference type="PANTHER" id="PTHR43798:SF33">
    <property type="entry name" value="HYDROLASE, PUTATIVE (AFU_ORTHOLOGUE AFUA_2G14860)-RELATED"/>
    <property type="match status" value="1"/>
</dbReference>
<dbReference type="InterPro" id="IPR029058">
    <property type="entry name" value="AB_hydrolase_fold"/>
</dbReference>
<dbReference type="GO" id="GO:0016787">
    <property type="term" value="F:hydrolase activity"/>
    <property type="evidence" value="ECO:0007669"/>
    <property type="project" value="UniProtKB-KW"/>
</dbReference>
<sequence length="276" mass="30055">MSTYQYGAQVHANGIRQHYLRYGGAKPGRDPVIIVPGITSPAVTWGFVAERFGQVFDTYVLDVRGRGLSQADASLDYGLDAQAADLLAFAQALGFERYSVVGHSMGARIGIRAARSQPAALATLVMVDPPVSGPGRRPYPAKLPWYVGSMAQARAGMSAEDMLAYCPTWTEEQRQLRAQWLHTCDERAILASFDGFHMDDVHADLPRLKARAMLITAERGDVVRDEDVAEISTLVPGLAHHRVPDAGHMIPWDNEEGFYAAFGTFLGTALPGPNQS</sequence>
<dbReference type="RefSeq" id="WP_086078887.1">
    <property type="nucleotide sequence ID" value="NZ_CP021111.1"/>
</dbReference>
<dbReference type="Proteomes" id="UP000194161">
    <property type="component" value="Chromosome"/>
</dbReference>